<evidence type="ECO:0000256" key="1">
    <source>
        <dbReference type="ARBA" id="ARBA00023002"/>
    </source>
</evidence>
<dbReference type="SUPFAM" id="SSF51905">
    <property type="entry name" value="FAD/NAD(P)-binding domain"/>
    <property type="match status" value="1"/>
</dbReference>
<keyword evidence="4" id="KW-1185">Reference proteome</keyword>
<dbReference type="PANTHER" id="PTHR43476">
    <property type="entry name" value="3-(3-HYDROXY-PHENYL)PROPIONATE/3-HYDROXYCINNAMIC ACID HYDROXYLASE"/>
    <property type="match status" value="1"/>
</dbReference>
<protein>
    <submittedName>
        <fullName evidence="3">FAD-dependent monooxygenase</fullName>
    </submittedName>
</protein>
<evidence type="ECO:0000313" key="4">
    <source>
        <dbReference type="Proteomes" id="UP001500689"/>
    </source>
</evidence>
<accession>A0ABP6XHA3</accession>
<keyword evidence="1" id="KW-0560">Oxidoreductase</keyword>
<evidence type="ECO:0000313" key="3">
    <source>
        <dbReference type="EMBL" id="GAA3567179.1"/>
    </source>
</evidence>
<feature type="domain" description="FAD-binding" evidence="2">
    <location>
        <begin position="11"/>
        <end position="187"/>
    </location>
</feature>
<reference evidence="4" key="1">
    <citation type="journal article" date="2019" name="Int. J. Syst. Evol. Microbiol.">
        <title>The Global Catalogue of Microorganisms (GCM) 10K type strain sequencing project: providing services to taxonomists for standard genome sequencing and annotation.</title>
        <authorList>
            <consortium name="The Broad Institute Genomics Platform"/>
            <consortium name="The Broad Institute Genome Sequencing Center for Infectious Disease"/>
            <person name="Wu L."/>
            <person name="Ma J."/>
        </authorList>
    </citation>
    <scope>NUCLEOTIDE SEQUENCE [LARGE SCALE GENOMIC DNA]</scope>
    <source>
        <strain evidence="4">JCM 16898</strain>
    </source>
</reference>
<proteinExistence type="predicted"/>
<dbReference type="Pfam" id="PF01494">
    <property type="entry name" value="FAD_binding_3"/>
    <property type="match status" value="2"/>
</dbReference>
<organism evidence="3 4">
    <name type="scientific">Amycolatopsis ultiminotia</name>
    <dbReference type="NCBI Taxonomy" id="543629"/>
    <lineage>
        <taxon>Bacteria</taxon>
        <taxon>Bacillati</taxon>
        <taxon>Actinomycetota</taxon>
        <taxon>Actinomycetes</taxon>
        <taxon>Pseudonocardiales</taxon>
        <taxon>Pseudonocardiaceae</taxon>
        <taxon>Amycolatopsis</taxon>
    </lineage>
</organism>
<gene>
    <name evidence="3" type="ORF">GCM10022222_58890</name>
</gene>
<dbReference type="RefSeq" id="WP_344865599.1">
    <property type="nucleotide sequence ID" value="NZ_BAAAZN010000014.1"/>
</dbReference>
<dbReference type="InterPro" id="IPR036188">
    <property type="entry name" value="FAD/NAD-bd_sf"/>
</dbReference>
<dbReference type="GO" id="GO:0004497">
    <property type="term" value="F:monooxygenase activity"/>
    <property type="evidence" value="ECO:0007669"/>
    <property type="project" value="UniProtKB-KW"/>
</dbReference>
<evidence type="ECO:0000259" key="2">
    <source>
        <dbReference type="Pfam" id="PF01494"/>
    </source>
</evidence>
<dbReference type="PANTHER" id="PTHR43476:SF5">
    <property type="entry name" value="FAD-DEPENDENT MONOOXYGENASE"/>
    <property type="match status" value="1"/>
</dbReference>
<name>A0ABP6XHA3_9PSEU</name>
<dbReference type="Gene3D" id="3.50.50.60">
    <property type="entry name" value="FAD/NAD(P)-binding domain"/>
    <property type="match status" value="2"/>
</dbReference>
<dbReference type="InterPro" id="IPR050631">
    <property type="entry name" value="PheA/TfdB_FAD_monoxygenase"/>
</dbReference>
<comment type="caution">
    <text evidence="3">The sequence shown here is derived from an EMBL/GenBank/DDBJ whole genome shotgun (WGS) entry which is preliminary data.</text>
</comment>
<sequence length="401" mass="42337">MPLPKSKSPDAAVIGAGPVGLLLALLLGRQGKRVVVLERRAAQPPEGAPRPGATIVQPVTLDLLSRLDLLGPLEDAGGRISGAEVRVDATLVSAQDYSELAGSPLPFALSIPGEAVRATLLAALAELSTVEIVYHAEVTGLAGRGDRERAVEVRVPEGDAVLTARYVIAADGKFSTTRELAGIEAEVVPVSGGYLDVPVPIPADWDGRARAHFGPHGYLLETRRGPDTLVLVWITDPAVLGAVADGPIDGLVRQFSTVVPRLAPLARSAITSWDQVRRVQHHIVRSARWRAGNVLLLGDSAHGLHAFGGQGLNTAFQDAFAVAEALRADWSAADHPAFDRFEQIRRPFIEAFQDLQLGAVNRSPRAGADGGAPRPEFEVLALGQPEIRPLLATAAAAFTTV</sequence>
<dbReference type="PRINTS" id="PR00420">
    <property type="entry name" value="RNGMNOXGNASE"/>
</dbReference>
<dbReference type="InterPro" id="IPR002938">
    <property type="entry name" value="FAD-bd"/>
</dbReference>
<dbReference type="Proteomes" id="UP001500689">
    <property type="component" value="Unassembled WGS sequence"/>
</dbReference>
<keyword evidence="3" id="KW-0503">Monooxygenase</keyword>
<feature type="domain" description="FAD-binding" evidence="2">
    <location>
        <begin position="271"/>
        <end position="352"/>
    </location>
</feature>
<dbReference type="EMBL" id="BAAAZN010000014">
    <property type="protein sequence ID" value="GAA3567179.1"/>
    <property type="molecule type" value="Genomic_DNA"/>
</dbReference>